<dbReference type="EMBL" id="JACEON010000021">
    <property type="protein sequence ID" value="MBA4613635.1"/>
    <property type="molecule type" value="Genomic_DNA"/>
</dbReference>
<reference evidence="10 11" key="1">
    <citation type="submission" date="2020-07" db="EMBL/GenBank/DDBJ databases">
        <authorList>
            <person name="Li M."/>
        </authorList>
    </citation>
    <scope>NUCLEOTIDE SEQUENCE [LARGE SCALE GENOMIC DNA]</scope>
    <source>
        <strain evidence="10 11">DSM 23284</strain>
    </source>
</reference>
<keyword evidence="11" id="KW-1185">Reference proteome</keyword>
<evidence type="ECO:0000256" key="5">
    <source>
        <dbReference type="ARBA" id="ARBA00022797"/>
    </source>
</evidence>
<dbReference type="SMART" id="SM00922">
    <property type="entry name" value="MR_MLE"/>
    <property type="match status" value="1"/>
</dbReference>
<dbReference type="NCBIfam" id="TIGR02534">
    <property type="entry name" value="mucon_cyclo"/>
    <property type="match status" value="1"/>
</dbReference>
<dbReference type="GO" id="GO:0016854">
    <property type="term" value="F:racemase and epimerase activity"/>
    <property type="evidence" value="ECO:0007669"/>
    <property type="project" value="UniProtKB-ARBA"/>
</dbReference>
<dbReference type="GO" id="GO:0018849">
    <property type="term" value="F:muconate cycloisomerase activity"/>
    <property type="evidence" value="ECO:0007669"/>
    <property type="project" value="InterPro"/>
</dbReference>
<comment type="cofactor">
    <cofactor evidence="1">
        <name>Mn(2+)</name>
        <dbReference type="ChEBI" id="CHEBI:29035"/>
    </cofactor>
</comment>
<evidence type="ECO:0000256" key="2">
    <source>
        <dbReference type="ARBA" id="ARBA00005211"/>
    </source>
</evidence>
<comment type="similarity">
    <text evidence="3">Belongs to the mandelate racemase/muconate lactonizing enzyme family.</text>
</comment>
<accession>A0A838XT79</accession>
<dbReference type="GO" id="GO:0009063">
    <property type="term" value="P:amino acid catabolic process"/>
    <property type="evidence" value="ECO:0007669"/>
    <property type="project" value="InterPro"/>
</dbReference>
<keyword evidence="6" id="KW-0464">Manganese</keyword>
<dbReference type="GO" id="GO:0018850">
    <property type="term" value="F:chloromuconate cycloisomerase activity"/>
    <property type="evidence" value="ECO:0007669"/>
    <property type="project" value="InterPro"/>
</dbReference>
<dbReference type="SFLD" id="SFLDG00180">
    <property type="entry name" value="muconate_cycloisomerase"/>
    <property type="match status" value="1"/>
</dbReference>
<dbReference type="PROSITE" id="PS00909">
    <property type="entry name" value="MR_MLE_2"/>
    <property type="match status" value="1"/>
</dbReference>
<feature type="active site" description="Proton donor" evidence="8">
    <location>
        <position position="342"/>
    </location>
</feature>
<dbReference type="Pfam" id="PF13378">
    <property type="entry name" value="MR_MLE_C"/>
    <property type="match status" value="1"/>
</dbReference>
<proteinExistence type="inferred from homology"/>
<evidence type="ECO:0000259" key="9">
    <source>
        <dbReference type="SMART" id="SM00922"/>
    </source>
</evidence>
<gene>
    <name evidence="10" type="ORF">H1W37_18410</name>
</gene>
<evidence type="ECO:0000313" key="10">
    <source>
        <dbReference type="EMBL" id="MBA4613635.1"/>
    </source>
</evidence>
<evidence type="ECO:0000256" key="8">
    <source>
        <dbReference type="PIRSR" id="PIRSR613370-1"/>
    </source>
</evidence>
<keyword evidence="4" id="KW-0479">Metal-binding</keyword>
<evidence type="ECO:0000256" key="7">
    <source>
        <dbReference type="ARBA" id="ARBA00023235"/>
    </source>
</evidence>
<feature type="active site" description="Proton acceptor" evidence="8">
    <location>
        <position position="185"/>
    </location>
</feature>
<keyword evidence="7" id="KW-0413">Isomerase</keyword>
<reference evidence="10 11" key="2">
    <citation type="submission" date="2020-08" db="EMBL/GenBank/DDBJ databases">
        <title>Stappia taiwanensis sp. nov., isolated from a coastal thermal spring.</title>
        <authorList>
            <person name="Kampfer P."/>
        </authorList>
    </citation>
    <scope>NUCLEOTIDE SEQUENCE [LARGE SCALE GENOMIC DNA]</scope>
    <source>
        <strain evidence="10 11">DSM 23284</strain>
    </source>
</reference>
<feature type="domain" description="Mandelate racemase/muconate lactonizing enzyme C-terminal" evidence="9">
    <location>
        <begin position="164"/>
        <end position="260"/>
    </location>
</feature>
<dbReference type="RefSeq" id="WP_181761827.1">
    <property type="nucleotide sequence ID" value="NZ_BMCR01000005.1"/>
</dbReference>
<dbReference type="Gene3D" id="3.30.390.10">
    <property type="entry name" value="Enolase-like, N-terminal domain"/>
    <property type="match status" value="1"/>
</dbReference>
<comment type="pathway">
    <text evidence="2">Aromatic compound metabolism.</text>
</comment>
<protein>
    <submittedName>
        <fullName evidence="10">Mandelate racemase</fullName>
    </submittedName>
</protein>
<dbReference type="Gene3D" id="3.20.20.120">
    <property type="entry name" value="Enolase-like C-terminal domain"/>
    <property type="match status" value="1"/>
</dbReference>
<keyword evidence="5" id="KW-0058">Aromatic hydrocarbons catabolism</keyword>
<dbReference type="GO" id="GO:0006518">
    <property type="term" value="P:peptide metabolic process"/>
    <property type="evidence" value="ECO:0007669"/>
    <property type="project" value="UniProtKB-ARBA"/>
</dbReference>
<dbReference type="InterPro" id="IPR013370">
    <property type="entry name" value="Chloromuconate_cycloisomerase"/>
</dbReference>
<dbReference type="InterPro" id="IPR029065">
    <property type="entry name" value="Enolase_C-like"/>
</dbReference>
<dbReference type="SFLD" id="SFLDG01258">
    <property type="entry name" value="(chloro)muconate_cycloisomeras"/>
    <property type="match status" value="1"/>
</dbReference>
<comment type="caution">
    <text evidence="10">The sequence shown here is derived from an EMBL/GenBank/DDBJ whole genome shotgun (WGS) entry which is preliminary data.</text>
</comment>
<dbReference type="Proteomes" id="UP000559404">
    <property type="component" value="Unassembled WGS sequence"/>
</dbReference>
<dbReference type="PANTHER" id="PTHR48073">
    <property type="entry name" value="O-SUCCINYLBENZOATE SYNTHASE-RELATED"/>
    <property type="match status" value="1"/>
</dbReference>
<dbReference type="PANTHER" id="PTHR48073:SF2">
    <property type="entry name" value="O-SUCCINYLBENZOATE SYNTHASE"/>
    <property type="match status" value="1"/>
</dbReference>
<dbReference type="SUPFAM" id="SSF51604">
    <property type="entry name" value="Enolase C-terminal domain-like"/>
    <property type="match status" value="1"/>
</dbReference>
<dbReference type="SFLD" id="SFLDS00001">
    <property type="entry name" value="Enolase"/>
    <property type="match status" value="1"/>
</dbReference>
<organism evidence="10 11">
    <name type="scientific">Stappia taiwanensis</name>
    <dbReference type="NCBI Taxonomy" id="992267"/>
    <lineage>
        <taxon>Bacteria</taxon>
        <taxon>Pseudomonadati</taxon>
        <taxon>Pseudomonadota</taxon>
        <taxon>Alphaproteobacteria</taxon>
        <taxon>Hyphomicrobiales</taxon>
        <taxon>Stappiaceae</taxon>
        <taxon>Stappia</taxon>
    </lineage>
</organism>
<evidence type="ECO:0000313" key="11">
    <source>
        <dbReference type="Proteomes" id="UP000559404"/>
    </source>
</evidence>
<dbReference type="GO" id="GO:0000287">
    <property type="term" value="F:magnesium ion binding"/>
    <property type="evidence" value="ECO:0007669"/>
    <property type="project" value="UniProtKB-ARBA"/>
</dbReference>
<dbReference type="AlphaFoldDB" id="A0A838XT79"/>
<dbReference type="InterPro" id="IPR029017">
    <property type="entry name" value="Enolase-like_N"/>
</dbReference>
<dbReference type="InterPro" id="IPR013342">
    <property type="entry name" value="Mandelate_racemase_C"/>
</dbReference>
<dbReference type="Pfam" id="PF02746">
    <property type="entry name" value="MR_MLE_N"/>
    <property type="match status" value="1"/>
</dbReference>
<evidence type="ECO:0000256" key="3">
    <source>
        <dbReference type="ARBA" id="ARBA00008031"/>
    </source>
</evidence>
<dbReference type="SUPFAM" id="SSF54826">
    <property type="entry name" value="Enolase N-terminal domain-like"/>
    <property type="match status" value="1"/>
</dbReference>
<dbReference type="InterPro" id="IPR018110">
    <property type="entry name" value="Mandel_Rmase/mucon_lact_enz_CS"/>
</dbReference>
<name>A0A838XT79_9HYPH</name>
<dbReference type="InterPro" id="IPR013341">
    <property type="entry name" value="Mandelate_racemase_N_dom"/>
</dbReference>
<evidence type="ECO:0000256" key="6">
    <source>
        <dbReference type="ARBA" id="ARBA00023211"/>
    </source>
</evidence>
<dbReference type="GO" id="GO:0030145">
    <property type="term" value="F:manganese ion binding"/>
    <property type="evidence" value="ECO:0007669"/>
    <property type="project" value="InterPro"/>
</dbReference>
<dbReference type="InterPro" id="IPR036849">
    <property type="entry name" value="Enolase-like_C_sf"/>
</dbReference>
<sequence>MNLVNPVKAPRAPLFDETGLTIVRVETRAVNAPTIRAHKLSNTEISHKAIILVRVILSDGSIGHGEGSTLGGPRWAEESPESIRASIDRYLAPAILGLPANRFEAAAHAMARAAARNTSAKAAVESALYDAVGHSLGLPAAQLLGGRMHDRFEVIWALASGDTDQEIDEARAKYAAREHRRFKVKIGFAAPEADLARLRRLTEALPDCDLIVDVNQGWTAARCNRWMPALEELGVVLVEQPVPAQERANLARVTARSRIPVMIDEGAFSLAEVAEAGARAAGNVLSLKLVKSGGLQELKRAAGIATAHGMELYGGCLLESGIGTAAHLAVFSTLPQLHWGTEHFGPRILTRDLTCAGIRFADFHIACPTGPGLGVTVDEAYIQELSDGDWRTAAA</sequence>
<evidence type="ECO:0000256" key="1">
    <source>
        <dbReference type="ARBA" id="ARBA00001936"/>
    </source>
</evidence>
<evidence type="ECO:0000256" key="4">
    <source>
        <dbReference type="ARBA" id="ARBA00022723"/>
    </source>
</evidence>